<gene>
    <name evidence="3" type="ORF">FA743_08890</name>
</gene>
<comment type="caution">
    <text evidence="3">The sequence shown here is derived from an EMBL/GenBank/DDBJ whole genome shotgun (WGS) entry which is preliminary data.</text>
</comment>
<name>A0A4U0RA78_9RHOB</name>
<dbReference type="EMBL" id="SUNI01000006">
    <property type="protein sequence ID" value="TJZ91927.1"/>
    <property type="molecule type" value="Genomic_DNA"/>
</dbReference>
<reference evidence="3 4" key="1">
    <citation type="submission" date="2019-04" db="EMBL/GenBank/DDBJ databases">
        <authorList>
            <person name="Li J."/>
        </authorList>
    </citation>
    <scope>NUCLEOTIDE SEQUENCE [LARGE SCALE GENOMIC DNA]</scope>
    <source>
        <strain evidence="3 4">KCTC 42687</strain>
    </source>
</reference>
<accession>A0A4U0RA78</accession>
<dbReference type="Proteomes" id="UP000309747">
    <property type="component" value="Unassembled WGS sequence"/>
</dbReference>
<organism evidence="3 4">
    <name type="scientific">Paracoccus gahaiensis</name>
    <dbReference type="NCBI Taxonomy" id="1706839"/>
    <lineage>
        <taxon>Bacteria</taxon>
        <taxon>Pseudomonadati</taxon>
        <taxon>Pseudomonadota</taxon>
        <taxon>Alphaproteobacteria</taxon>
        <taxon>Rhodobacterales</taxon>
        <taxon>Paracoccaceae</taxon>
        <taxon>Paracoccus</taxon>
    </lineage>
</organism>
<feature type="signal peptide" evidence="2">
    <location>
        <begin position="1"/>
        <end position="20"/>
    </location>
</feature>
<feature type="region of interest" description="Disordered" evidence="1">
    <location>
        <begin position="20"/>
        <end position="42"/>
    </location>
</feature>
<feature type="chain" id="PRO_5020547216" evidence="2">
    <location>
        <begin position="21"/>
        <end position="88"/>
    </location>
</feature>
<proteinExistence type="predicted"/>
<keyword evidence="2" id="KW-0732">Signal</keyword>
<dbReference type="RefSeq" id="WP_136885733.1">
    <property type="nucleotide sequence ID" value="NZ_SUNI01000006.1"/>
</dbReference>
<dbReference type="OrthoDB" id="7779020at2"/>
<evidence type="ECO:0000313" key="4">
    <source>
        <dbReference type="Proteomes" id="UP000309747"/>
    </source>
</evidence>
<keyword evidence="4" id="KW-1185">Reference proteome</keyword>
<dbReference type="AlphaFoldDB" id="A0A4U0RA78"/>
<sequence length="88" mass="9142">MKTFVFALTALTLATGGAFASTSNDDHERASVSAPTQAAETVQVPAGDVMTSRELGQAGLNASDLVTITRINTTEDTASIDNSSRGFY</sequence>
<evidence type="ECO:0000313" key="3">
    <source>
        <dbReference type="EMBL" id="TJZ91927.1"/>
    </source>
</evidence>
<protein>
    <submittedName>
        <fullName evidence="3">Uncharacterized protein</fullName>
    </submittedName>
</protein>
<evidence type="ECO:0000256" key="2">
    <source>
        <dbReference type="SAM" id="SignalP"/>
    </source>
</evidence>
<evidence type="ECO:0000256" key="1">
    <source>
        <dbReference type="SAM" id="MobiDB-lite"/>
    </source>
</evidence>